<dbReference type="STRING" id="225849.swp_2979"/>
<dbReference type="Proteomes" id="UP000000753">
    <property type="component" value="Chromosome"/>
</dbReference>
<keyword evidence="2" id="KW-1003">Cell membrane</keyword>
<keyword evidence="14" id="KW-1185">Reference proteome</keyword>
<feature type="transmembrane region" description="Helical" evidence="10">
    <location>
        <begin position="17"/>
        <end position="41"/>
    </location>
</feature>
<keyword evidence="5 10" id="KW-1133">Transmembrane helix</keyword>
<evidence type="ECO:0000259" key="12">
    <source>
        <dbReference type="PROSITE" id="PS50885"/>
    </source>
</evidence>
<sequence length="675" mass="74901">MIIGYPMSIKNSITAKIVVSTAIVVSLVLLLTAFFTVRYVAQSASSELDDSMAASIKLNATEIESYFKQHANGVDTVFRNVGLIDWFDSHTVSGEGLQTPEFERVVKIMDREVKHSSDIISIFFGSGFTGEYFAEEGVSVIPGYNVLERPWWNEVKDTNKWNVSRIIFEPRYNEFYVSINFPINNFEQDFIGVGGVDLYLTSVKDIVSAINYKGQGQAFLLDNNGDMVVFPDEQLAIVDVENRETENIKLDTLDRQNGNEGFMQLAKQMDRDSYGKSQITWRGNDYYVQFSNVEVTQLGLDWKLAIMIPLEYAEAPVKESVQSSALIVLLILVVTLVAVYFMTSMLLKPLSQVKEALVEIAEGDGDLSKTISVKNNDEIGQLSEAFNSFVSQIQNIVSHVQDSSAELKQTTANVSDISQLASNKIQASQQEVASAVNTINMMAETAHEIKEQVSSARQSAEVASDTSKQGQSVLSNSMEGLSTLNVNFDSAVHTIEDLRMSSQSIGEVMVVIRNIAEQTNLLALNAAIESARAGEHGRGFAVVADEVRQLAKRTQESTESIQSSINDLQSKAVAAESSMRSTREQVNQYMEDTQVVHTQLTEITVVVDENSEHMQGIVNITQEQDQVSQSIRDMMQEVNNIGEQTQSEAGNLMQSCTDLETQTDKLTDLVRRFKI</sequence>
<reference evidence="13 14" key="1">
    <citation type="journal article" date="2008" name="PLoS ONE">
        <title>Environmental adaptation: genomic analysis of the piezotolerant and psychrotolerant deep-sea iron reducing bacterium Shewanella piezotolerans WP3.</title>
        <authorList>
            <person name="Wang F."/>
            <person name="Wang J."/>
            <person name="Jian H."/>
            <person name="Zhang B."/>
            <person name="Li S."/>
            <person name="Wang F."/>
            <person name="Zeng X."/>
            <person name="Gao L."/>
            <person name="Bartlett D.H."/>
            <person name="Yu J."/>
            <person name="Hu S."/>
            <person name="Xiao X."/>
        </authorList>
    </citation>
    <scope>NUCLEOTIDE SEQUENCE [LARGE SCALE GENOMIC DNA]</scope>
    <source>
        <strain evidence="14">WP3 / JCM 13877</strain>
    </source>
</reference>
<dbReference type="GO" id="GO:0005886">
    <property type="term" value="C:plasma membrane"/>
    <property type="evidence" value="ECO:0007669"/>
    <property type="project" value="UniProtKB-SubCell"/>
</dbReference>
<comment type="similarity">
    <text evidence="8">Belongs to the methyl-accepting chemotaxis (MCP) protein family.</text>
</comment>
<evidence type="ECO:0000313" key="13">
    <source>
        <dbReference type="EMBL" id="ACJ29699.1"/>
    </source>
</evidence>
<feature type="domain" description="Methyl-accepting transducer" evidence="11">
    <location>
        <begin position="403"/>
        <end position="639"/>
    </location>
</feature>
<dbReference type="SUPFAM" id="SSF58104">
    <property type="entry name" value="Methyl-accepting chemotaxis protein (MCP) signaling domain"/>
    <property type="match status" value="1"/>
</dbReference>
<feature type="domain" description="HAMP" evidence="12">
    <location>
        <begin position="344"/>
        <end position="398"/>
    </location>
</feature>
<dbReference type="InterPro" id="IPR004089">
    <property type="entry name" value="MCPsignal_dom"/>
</dbReference>
<evidence type="ECO:0000256" key="4">
    <source>
        <dbReference type="ARBA" id="ARBA00022692"/>
    </source>
</evidence>
<dbReference type="InterPro" id="IPR003660">
    <property type="entry name" value="HAMP_dom"/>
</dbReference>
<dbReference type="AlphaFoldDB" id="B8CR27"/>
<evidence type="ECO:0000256" key="6">
    <source>
        <dbReference type="ARBA" id="ARBA00023136"/>
    </source>
</evidence>
<dbReference type="GO" id="GO:0007165">
    <property type="term" value="P:signal transduction"/>
    <property type="evidence" value="ECO:0007669"/>
    <property type="project" value="UniProtKB-KW"/>
</dbReference>
<organism evidence="13 14">
    <name type="scientific">Shewanella piezotolerans (strain WP3 / JCM 13877)</name>
    <dbReference type="NCBI Taxonomy" id="225849"/>
    <lineage>
        <taxon>Bacteria</taxon>
        <taxon>Pseudomonadati</taxon>
        <taxon>Pseudomonadota</taxon>
        <taxon>Gammaproteobacteria</taxon>
        <taxon>Alteromonadales</taxon>
        <taxon>Shewanellaceae</taxon>
        <taxon>Shewanella</taxon>
    </lineage>
</organism>
<dbReference type="PROSITE" id="PS50885">
    <property type="entry name" value="HAMP"/>
    <property type="match status" value="1"/>
</dbReference>
<keyword evidence="13" id="KW-0418">Kinase</keyword>
<keyword evidence="3" id="KW-0145">Chemotaxis</keyword>
<dbReference type="PROSITE" id="PS50111">
    <property type="entry name" value="CHEMOTAXIS_TRANSDUC_2"/>
    <property type="match status" value="1"/>
</dbReference>
<dbReference type="Pfam" id="PF02743">
    <property type="entry name" value="dCache_1"/>
    <property type="match status" value="1"/>
</dbReference>
<evidence type="ECO:0000256" key="2">
    <source>
        <dbReference type="ARBA" id="ARBA00022475"/>
    </source>
</evidence>
<dbReference type="HOGENOM" id="CLU_000445_107_19_6"/>
<dbReference type="CDD" id="cd12912">
    <property type="entry name" value="PDC2_MCP_like"/>
    <property type="match status" value="1"/>
</dbReference>
<dbReference type="CDD" id="cd11386">
    <property type="entry name" value="MCP_signal"/>
    <property type="match status" value="1"/>
</dbReference>
<evidence type="ECO:0000256" key="8">
    <source>
        <dbReference type="ARBA" id="ARBA00029447"/>
    </source>
</evidence>
<dbReference type="KEGG" id="swp:swp_2979"/>
<evidence type="ECO:0000313" key="14">
    <source>
        <dbReference type="Proteomes" id="UP000000753"/>
    </source>
</evidence>
<dbReference type="EMBL" id="CP000472">
    <property type="protein sequence ID" value="ACJ29699.1"/>
    <property type="molecule type" value="Genomic_DNA"/>
</dbReference>
<dbReference type="GO" id="GO:0016301">
    <property type="term" value="F:kinase activity"/>
    <property type="evidence" value="ECO:0007669"/>
    <property type="project" value="UniProtKB-KW"/>
</dbReference>
<evidence type="ECO:0000256" key="7">
    <source>
        <dbReference type="ARBA" id="ARBA00023224"/>
    </source>
</evidence>
<dbReference type="PANTHER" id="PTHR32089:SF112">
    <property type="entry name" value="LYSOZYME-LIKE PROTEIN-RELATED"/>
    <property type="match status" value="1"/>
</dbReference>
<dbReference type="PANTHER" id="PTHR32089">
    <property type="entry name" value="METHYL-ACCEPTING CHEMOTAXIS PROTEIN MCPB"/>
    <property type="match status" value="1"/>
</dbReference>
<keyword evidence="4 10" id="KW-0812">Transmembrane</keyword>
<evidence type="ECO:0000256" key="9">
    <source>
        <dbReference type="PROSITE-ProRule" id="PRU00284"/>
    </source>
</evidence>
<keyword evidence="7 9" id="KW-0807">Transducer</keyword>
<evidence type="ECO:0000256" key="10">
    <source>
        <dbReference type="SAM" id="Phobius"/>
    </source>
</evidence>
<dbReference type="Pfam" id="PF00015">
    <property type="entry name" value="MCPsignal"/>
    <property type="match status" value="1"/>
</dbReference>
<dbReference type="SMART" id="SM00283">
    <property type="entry name" value="MA"/>
    <property type="match status" value="1"/>
</dbReference>
<gene>
    <name evidence="13" type="ordered locus">swp_2979</name>
</gene>
<name>B8CR27_SHEPW</name>
<dbReference type="GO" id="GO:0006935">
    <property type="term" value="P:chemotaxis"/>
    <property type="evidence" value="ECO:0007669"/>
    <property type="project" value="UniProtKB-KW"/>
</dbReference>
<dbReference type="SMART" id="SM00304">
    <property type="entry name" value="HAMP"/>
    <property type="match status" value="1"/>
</dbReference>
<dbReference type="CDD" id="cd06225">
    <property type="entry name" value="HAMP"/>
    <property type="match status" value="1"/>
</dbReference>
<comment type="subcellular location">
    <subcellularLocation>
        <location evidence="1">Cell membrane</location>
        <topology evidence="1">Multi-pass membrane protein</topology>
    </subcellularLocation>
</comment>
<dbReference type="Gene3D" id="1.10.287.950">
    <property type="entry name" value="Methyl-accepting chemotaxis protein"/>
    <property type="match status" value="1"/>
</dbReference>
<dbReference type="InterPro" id="IPR033479">
    <property type="entry name" value="dCache_1"/>
</dbReference>
<evidence type="ECO:0000256" key="3">
    <source>
        <dbReference type="ARBA" id="ARBA00022500"/>
    </source>
</evidence>
<dbReference type="Gene3D" id="6.10.340.10">
    <property type="match status" value="1"/>
</dbReference>
<evidence type="ECO:0000259" key="11">
    <source>
        <dbReference type="PROSITE" id="PS50111"/>
    </source>
</evidence>
<feature type="transmembrane region" description="Helical" evidence="10">
    <location>
        <begin position="325"/>
        <end position="347"/>
    </location>
</feature>
<keyword evidence="13" id="KW-0808">Transferase</keyword>
<dbReference type="FunFam" id="1.10.287.950:FF:000001">
    <property type="entry name" value="Methyl-accepting chemotaxis sensory transducer"/>
    <property type="match status" value="1"/>
</dbReference>
<evidence type="ECO:0000256" key="5">
    <source>
        <dbReference type="ARBA" id="ARBA00022989"/>
    </source>
</evidence>
<evidence type="ECO:0000256" key="1">
    <source>
        <dbReference type="ARBA" id="ARBA00004651"/>
    </source>
</evidence>
<proteinExistence type="inferred from homology"/>
<protein>
    <submittedName>
        <fullName evidence="13">Histidine kinase, HAMP region:Bacterial chemotaxis sensory transducer</fullName>
    </submittedName>
</protein>
<accession>B8CR27</accession>
<keyword evidence="6 10" id="KW-0472">Membrane</keyword>
<dbReference type="Pfam" id="PF00672">
    <property type="entry name" value="HAMP"/>
    <property type="match status" value="1"/>
</dbReference>
<dbReference type="eggNOG" id="COG0840">
    <property type="taxonomic scope" value="Bacteria"/>
</dbReference>
<dbReference type="Gene3D" id="3.30.450.20">
    <property type="entry name" value="PAS domain"/>
    <property type="match status" value="2"/>
</dbReference>